<evidence type="ECO:0000313" key="2">
    <source>
        <dbReference type="EMBL" id="KAK3756812.1"/>
    </source>
</evidence>
<feature type="compositionally biased region" description="Basic and acidic residues" evidence="1">
    <location>
        <begin position="84"/>
        <end position="98"/>
    </location>
</feature>
<accession>A0AAE1D4C5</accession>
<reference evidence="2" key="1">
    <citation type="journal article" date="2023" name="G3 (Bethesda)">
        <title>A reference genome for the long-term kleptoplast-retaining sea slug Elysia crispata morphotype clarki.</title>
        <authorList>
            <person name="Eastman K.E."/>
            <person name="Pendleton A.L."/>
            <person name="Shaikh M.A."/>
            <person name="Suttiyut T."/>
            <person name="Ogas R."/>
            <person name="Tomko P."/>
            <person name="Gavelis G."/>
            <person name="Widhalm J.R."/>
            <person name="Wisecaver J.H."/>
        </authorList>
    </citation>
    <scope>NUCLEOTIDE SEQUENCE</scope>
    <source>
        <strain evidence="2">ECLA1</strain>
    </source>
</reference>
<name>A0AAE1D4C5_9GAST</name>
<protein>
    <submittedName>
        <fullName evidence="2">Uncharacterized protein</fullName>
    </submittedName>
</protein>
<proteinExistence type="predicted"/>
<organism evidence="2 3">
    <name type="scientific">Elysia crispata</name>
    <name type="common">lettuce slug</name>
    <dbReference type="NCBI Taxonomy" id="231223"/>
    <lineage>
        <taxon>Eukaryota</taxon>
        <taxon>Metazoa</taxon>
        <taxon>Spiralia</taxon>
        <taxon>Lophotrochozoa</taxon>
        <taxon>Mollusca</taxon>
        <taxon>Gastropoda</taxon>
        <taxon>Heterobranchia</taxon>
        <taxon>Euthyneura</taxon>
        <taxon>Panpulmonata</taxon>
        <taxon>Sacoglossa</taxon>
        <taxon>Placobranchoidea</taxon>
        <taxon>Plakobranchidae</taxon>
        <taxon>Elysia</taxon>
    </lineage>
</organism>
<gene>
    <name evidence="2" type="ORF">RRG08_002128</name>
</gene>
<dbReference type="AlphaFoldDB" id="A0AAE1D4C5"/>
<dbReference type="Proteomes" id="UP001283361">
    <property type="component" value="Unassembled WGS sequence"/>
</dbReference>
<sequence length="105" mass="11747">MDKRGGSLAIELEGNIKSEREILASNSTVSTEEDLPIKSIVLSARDIRKMYPGSDTESERLEGHKVSMLRDTRCIFTVVKDASQEKNRPSCLTLKEDPPYSAQFT</sequence>
<evidence type="ECO:0000313" key="3">
    <source>
        <dbReference type="Proteomes" id="UP001283361"/>
    </source>
</evidence>
<feature type="region of interest" description="Disordered" evidence="1">
    <location>
        <begin position="84"/>
        <end position="105"/>
    </location>
</feature>
<comment type="caution">
    <text evidence="2">The sequence shown here is derived from an EMBL/GenBank/DDBJ whole genome shotgun (WGS) entry which is preliminary data.</text>
</comment>
<evidence type="ECO:0000256" key="1">
    <source>
        <dbReference type="SAM" id="MobiDB-lite"/>
    </source>
</evidence>
<keyword evidence="3" id="KW-1185">Reference proteome</keyword>
<dbReference type="EMBL" id="JAWDGP010005467">
    <property type="protein sequence ID" value="KAK3756812.1"/>
    <property type="molecule type" value="Genomic_DNA"/>
</dbReference>